<evidence type="ECO:0000256" key="1">
    <source>
        <dbReference type="SAM" id="Phobius"/>
    </source>
</evidence>
<dbReference type="Proteomes" id="UP001519292">
    <property type="component" value="Unassembled WGS sequence"/>
</dbReference>
<proteinExistence type="predicted"/>
<dbReference type="EMBL" id="JAGGLU010000012">
    <property type="protein sequence ID" value="MBP2058598.1"/>
    <property type="molecule type" value="Genomic_DNA"/>
</dbReference>
<accession>A0ABS4MFZ0</accession>
<reference evidence="2 3" key="1">
    <citation type="submission" date="2021-03" db="EMBL/GenBank/DDBJ databases">
        <title>Genomic Encyclopedia of Type Strains, Phase IV (KMG-IV): sequencing the most valuable type-strain genomes for metagenomic binning, comparative biology and taxonomic classification.</title>
        <authorList>
            <person name="Goeker M."/>
        </authorList>
    </citation>
    <scope>NUCLEOTIDE SEQUENCE [LARGE SCALE GENOMIC DNA]</scope>
    <source>
        <strain evidence="2 3">DSM 101872</strain>
    </source>
</reference>
<dbReference type="RefSeq" id="WP_209687333.1">
    <property type="nucleotide sequence ID" value="NZ_JAGGLU010000012.1"/>
</dbReference>
<evidence type="ECO:0000313" key="3">
    <source>
        <dbReference type="Proteomes" id="UP001519292"/>
    </source>
</evidence>
<comment type="caution">
    <text evidence="2">The sequence shown here is derived from an EMBL/GenBank/DDBJ whole genome shotgun (WGS) entry which is preliminary data.</text>
</comment>
<gene>
    <name evidence="2" type="ORF">J2Z60_001786</name>
</gene>
<evidence type="ECO:0000313" key="2">
    <source>
        <dbReference type="EMBL" id="MBP2058598.1"/>
    </source>
</evidence>
<keyword evidence="1" id="KW-1133">Transmembrane helix</keyword>
<name>A0ABS4MFZ0_9LACO</name>
<organism evidence="2 3">
    <name type="scientific">Lactobacillus colini</name>
    <dbReference type="NCBI Taxonomy" id="1819254"/>
    <lineage>
        <taxon>Bacteria</taxon>
        <taxon>Bacillati</taxon>
        <taxon>Bacillota</taxon>
        <taxon>Bacilli</taxon>
        <taxon>Lactobacillales</taxon>
        <taxon>Lactobacillaceae</taxon>
        <taxon>Lactobacillus</taxon>
    </lineage>
</organism>
<feature type="transmembrane region" description="Helical" evidence="1">
    <location>
        <begin position="14"/>
        <end position="31"/>
    </location>
</feature>
<keyword evidence="1" id="KW-0472">Membrane</keyword>
<sequence>MHDPIDSIEKVAELIFYTVSTVVLVKQTWFSKKQNSHKKKRKKRKNRKR</sequence>
<protein>
    <submittedName>
        <fullName evidence="2">Uncharacterized protein</fullName>
    </submittedName>
</protein>
<keyword evidence="1" id="KW-0812">Transmembrane</keyword>
<keyword evidence="3" id="KW-1185">Reference proteome</keyword>